<keyword evidence="7" id="KW-1185">Reference proteome</keyword>
<evidence type="ECO:0000256" key="2">
    <source>
        <dbReference type="ARBA" id="ARBA00022630"/>
    </source>
</evidence>
<dbReference type="AlphaFoldDB" id="A0AAJ0B8P6"/>
<dbReference type="PRINTS" id="PR00368">
    <property type="entry name" value="FADPNR"/>
</dbReference>
<evidence type="ECO:0000256" key="4">
    <source>
        <dbReference type="ARBA" id="ARBA00023002"/>
    </source>
</evidence>
<accession>A0AAJ0B8P6</accession>
<organism evidence="6 7">
    <name type="scientific">Echria macrotheca</name>
    <dbReference type="NCBI Taxonomy" id="438768"/>
    <lineage>
        <taxon>Eukaryota</taxon>
        <taxon>Fungi</taxon>
        <taxon>Dikarya</taxon>
        <taxon>Ascomycota</taxon>
        <taxon>Pezizomycotina</taxon>
        <taxon>Sordariomycetes</taxon>
        <taxon>Sordariomycetidae</taxon>
        <taxon>Sordariales</taxon>
        <taxon>Schizotheciaceae</taxon>
        <taxon>Echria</taxon>
    </lineage>
</organism>
<name>A0AAJ0B8P6_9PEZI</name>
<dbReference type="PANTHER" id="PTHR43735">
    <property type="entry name" value="APOPTOSIS-INDUCING FACTOR 1"/>
    <property type="match status" value="1"/>
</dbReference>
<dbReference type="SUPFAM" id="SSF51905">
    <property type="entry name" value="FAD/NAD(P)-binding domain"/>
    <property type="match status" value="1"/>
</dbReference>
<dbReference type="Gene3D" id="3.50.50.100">
    <property type="match status" value="1"/>
</dbReference>
<evidence type="ECO:0000313" key="6">
    <source>
        <dbReference type="EMBL" id="KAK1753744.1"/>
    </source>
</evidence>
<dbReference type="InterPro" id="IPR023753">
    <property type="entry name" value="FAD/NAD-binding_dom"/>
</dbReference>
<comment type="caution">
    <text evidence="6">The sequence shown here is derived from an EMBL/GenBank/DDBJ whole genome shotgun (WGS) entry which is preliminary data.</text>
</comment>
<dbReference type="GO" id="GO:0004174">
    <property type="term" value="F:electron-transferring-flavoprotein dehydrogenase activity"/>
    <property type="evidence" value="ECO:0007669"/>
    <property type="project" value="TreeGrafter"/>
</dbReference>
<dbReference type="EMBL" id="MU839837">
    <property type="protein sequence ID" value="KAK1753744.1"/>
    <property type="molecule type" value="Genomic_DNA"/>
</dbReference>
<dbReference type="Proteomes" id="UP001239445">
    <property type="component" value="Unassembled WGS sequence"/>
</dbReference>
<evidence type="ECO:0000313" key="7">
    <source>
        <dbReference type="Proteomes" id="UP001239445"/>
    </source>
</evidence>
<keyword evidence="3" id="KW-0274">FAD</keyword>
<dbReference type="InterPro" id="IPR036188">
    <property type="entry name" value="FAD/NAD-bd_sf"/>
</dbReference>
<evidence type="ECO:0000256" key="3">
    <source>
        <dbReference type="ARBA" id="ARBA00022827"/>
    </source>
</evidence>
<comment type="similarity">
    <text evidence="1">Belongs to the FAD-dependent oxidoreductase family.</text>
</comment>
<reference evidence="6" key="1">
    <citation type="submission" date="2023-06" db="EMBL/GenBank/DDBJ databases">
        <title>Genome-scale phylogeny and comparative genomics of the fungal order Sordariales.</title>
        <authorList>
            <consortium name="Lawrence Berkeley National Laboratory"/>
            <person name="Hensen N."/>
            <person name="Bonometti L."/>
            <person name="Westerberg I."/>
            <person name="Brannstrom I.O."/>
            <person name="Guillou S."/>
            <person name="Cros-Aarteil S."/>
            <person name="Calhoun S."/>
            <person name="Haridas S."/>
            <person name="Kuo A."/>
            <person name="Mondo S."/>
            <person name="Pangilinan J."/>
            <person name="Riley R."/>
            <person name="Labutti K."/>
            <person name="Andreopoulos B."/>
            <person name="Lipzen A."/>
            <person name="Chen C."/>
            <person name="Yanf M."/>
            <person name="Daum C."/>
            <person name="Ng V."/>
            <person name="Clum A."/>
            <person name="Steindorff A."/>
            <person name="Ohm R."/>
            <person name="Martin F."/>
            <person name="Silar P."/>
            <person name="Natvig D."/>
            <person name="Lalanne C."/>
            <person name="Gautier V."/>
            <person name="Ament-Velasquez S.L."/>
            <person name="Kruys A."/>
            <person name="Hutchinson M.I."/>
            <person name="Powell A.J."/>
            <person name="Barry K."/>
            <person name="Miller A.N."/>
            <person name="Grigoriev I.V."/>
            <person name="Debuchy R."/>
            <person name="Gladieux P."/>
            <person name="Thoren M.H."/>
            <person name="Johannesson H."/>
        </authorList>
    </citation>
    <scope>NUCLEOTIDE SEQUENCE</scope>
    <source>
        <strain evidence="6">PSN4</strain>
    </source>
</reference>
<protein>
    <recommendedName>
        <fullName evidence="5">FAD/NAD(P)-binding domain-containing protein</fullName>
    </recommendedName>
</protein>
<dbReference type="PANTHER" id="PTHR43735:SF3">
    <property type="entry name" value="FERROPTOSIS SUPPRESSOR PROTEIN 1"/>
    <property type="match status" value="1"/>
</dbReference>
<gene>
    <name evidence="6" type="ORF">QBC47DRAFT_387050</name>
</gene>
<keyword evidence="2" id="KW-0285">Flavoprotein</keyword>
<sequence length="411" mass="43715">MSETHSLVVLGGSAAGLGIAHSFLKHIEPELKKLGQTYHVYIVDSSTHFFWNTGSPRSLASATLLPVDKLFAPIADGFKQYEPSLYTIIHGTAESWDVAGRTVTIKLANGDDTQTLSYYALVLATGLRTPSPATSLHGDFVITKAAIENLGQKLASATSIIIAGGGPTGVETAGEVGHFLNGSAGWFSYRPANPKAKVTLVTNANKLLPVLSEARARTAETYLNYVGVDVVYNLSVVSSTIGADGKTTVDLSNGQQWTADVYIPAWGAKPNSQYVPADLKNDAGYVKTNGTTLRVDAAGPRVYVAGDVGNYSRGGFHNLYSALPVLVANIKHDLLAAALSDQPDAKAEAPPERLFVRNDSETQAVPIGPRGVGAVHGWPFPSFLIWLVKGRDFMIGNIPITVNGDILKRVM</sequence>
<dbReference type="GO" id="GO:0050660">
    <property type="term" value="F:flavin adenine dinucleotide binding"/>
    <property type="evidence" value="ECO:0007669"/>
    <property type="project" value="TreeGrafter"/>
</dbReference>
<feature type="domain" description="FAD/NAD(P)-binding" evidence="5">
    <location>
        <begin position="6"/>
        <end position="309"/>
    </location>
</feature>
<evidence type="ECO:0000256" key="1">
    <source>
        <dbReference type="ARBA" id="ARBA00006442"/>
    </source>
</evidence>
<evidence type="ECO:0000259" key="5">
    <source>
        <dbReference type="Pfam" id="PF07992"/>
    </source>
</evidence>
<dbReference type="Pfam" id="PF07992">
    <property type="entry name" value="Pyr_redox_2"/>
    <property type="match status" value="1"/>
</dbReference>
<dbReference type="GO" id="GO:0005737">
    <property type="term" value="C:cytoplasm"/>
    <property type="evidence" value="ECO:0007669"/>
    <property type="project" value="TreeGrafter"/>
</dbReference>
<proteinExistence type="inferred from homology"/>
<keyword evidence="4" id="KW-0560">Oxidoreductase</keyword>
<dbReference type="PRINTS" id="PR00411">
    <property type="entry name" value="PNDRDTASEI"/>
</dbReference>